<reference evidence="4" key="2">
    <citation type="submission" date="2002-07" db="EMBL/GenBank/DDBJ databases">
        <title>Oryza sativa nipponbare(GA3) genomic DNA, chromosome 2, BAC clone:OSJNBa0014E22.</title>
        <authorList>
            <person name="Sasaki T."/>
            <person name="Matsumoto T."/>
            <person name="Katayose Y."/>
        </authorList>
    </citation>
    <scope>NUCLEOTIDE SEQUENCE</scope>
</reference>
<evidence type="ECO:0000313" key="2">
    <source>
        <dbReference type="EMBL" id="BAD25087.1"/>
    </source>
</evidence>
<feature type="region of interest" description="Disordered" evidence="1">
    <location>
        <begin position="127"/>
        <end position="147"/>
    </location>
</feature>
<evidence type="ECO:0000313" key="6">
    <source>
        <dbReference type="Proteomes" id="UP000000763"/>
    </source>
</evidence>
<accession>Q6H860</accession>
<dbReference type="EMBL" id="AP005513">
    <property type="protein sequence ID" value="BAD25885.1"/>
    <property type="molecule type" value="Genomic_DNA"/>
</dbReference>
<name>Q6H860_ORYSJ</name>
<dbReference type="EMBL" id="AP004067">
    <property type="protein sequence ID" value="BAD25087.1"/>
    <property type="molecule type" value="Genomic_DNA"/>
</dbReference>
<dbReference type="EMBL" id="AP004067">
    <property type="protein sequence ID" value="BAD25089.1"/>
    <property type="molecule type" value="Genomic_DNA"/>
</dbReference>
<sequence>MFFHWLARPLVPRVSQTVGGGVIALRRRLPWYLYYRTPAVRLITVVRGGGGMTVRRNGPIAGSEHGGGLALGAIRSTRREGFTVASESTARETTGAWSTVEEGVHLIHEDPHPPKLITIDPTMRRSISRARAHPARSNDRSNCLHSS</sequence>
<dbReference type="EMBL" id="AP005513">
    <property type="protein sequence ID" value="BAD25887.1"/>
    <property type="molecule type" value="Genomic_DNA"/>
</dbReference>
<evidence type="ECO:0000313" key="5">
    <source>
        <dbReference type="EMBL" id="BAD25887.1"/>
    </source>
</evidence>
<dbReference type="Proteomes" id="UP000000763">
    <property type="component" value="Chromosome 2"/>
</dbReference>
<reference evidence="6" key="4">
    <citation type="journal article" date="2008" name="Nucleic Acids Res.">
        <title>The rice annotation project database (RAP-DB): 2008 update.</title>
        <authorList>
            <consortium name="The rice annotation project (RAP)"/>
        </authorList>
    </citation>
    <scope>GENOME REANNOTATION</scope>
    <source>
        <strain evidence="6">cv. Nipponbare</strain>
    </source>
</reference>
<reference evidence="3" key="1">
    <citation type="submission" date="2001-08" db="EMBL/GenBank/DDBJ databases">
        <title>Oryza sativa nipponbare(GA3) genomic DNA, chromosome 2, BAC clone:OJ1581_H09.</title>
        <authorList>
            <person name="Sasaki T."/>
            <person name="Matsumoto T."/>
            <person name="Yamamoto K."/>
        </authorList>
    </citation>
    <scope>NUCLEOTIDE SEQUENCE</scope>
</reference>
<dbReference type="AlphaFoldDB" id="Q6H860"/>
<reference evidence="6" key="3">
    <citation type="journal article" date="2005" name="Nature">
        <title>The map-based sequence of the rice genome.</title>
        <authorList>
            <consortium name="International rice genome sequencing project (IRGSP)"/>
            <person name="Matsumoto T."/>
            <person name="Wu J."/>
            <person name="Kanamori H."/>
            <person name="Katayose Y."/>
            <person name="Fujisawa M."/>
            <person name="Namiki N."/>
            <person name="Mizuno H."/>
            <person name="Yamamoto K."/>
            <person name="Antonio B.A."/>
            <person name="Baba T."/>
            <person name="Sakata K."/>
            <person name="Nagamura Y."/>
            <person name="Aoki H."/>
            <person name="Arikawa K."/>
            <person name="Arita K."/>
            <person name="Bito T."/>
            <person name="Chiden Y."/>
            <person name="Fujitsuka N."/>
            <person name="Fukunaka R."/>
            <person name="Hamada M."/>
            <person name="Harada C."/>
            <person name="Hayashi A."/>
            <person name="Hijishita S."/>
            <person name="Honda M."/>
            <person name="Hosokawa S."/>
            <person name="Ichikawa Y."/>
            <person name="Idonuma A."/>
            <person name="Iijima M."/>
            <person name="Ikeda M."/>
            <person name="Ikeno M."/>
            <person name="Ito K."/>
            <person name="Ito S."/>
            <person name="Ito T."/>
            <person name="Ito Y."/>
            <person name="Ito Y."/>
            <person name="Iwabuchi A."/>
            <person name="Kamiya K."/>
            <person name="Karasawa W."/>
            <person name="Kurita K."/>
            <person name="Katagiri S."/>
            <person name="Kikuta A."/>
            <person name="Kobayashi H."/>
            <person name="Kobayashi N."/>
            <person name="Machita K."/>
            <person name="Maehara T."/>
            <person name="Masukawa M."/>
            <person name="Mizubayashi T."/>
            <person name="Mukai Y."/>
            <person name="Nagasaki H."/>
            <person name="Nagata Y."/>
            <person name="Naito S."/>
            <person name="Nakashima M."/>
            <person name="Nakama Y."/>
            <person name="Nakamichi Y."/>
            <person name="Nakamura M."/>
            <person name="Meguro A."/>
            <person name="Negishi M."/>
            <person name="Ohta I."/>
            <person name="Ohta T."/>
            <person name="Okamoto M."/>
            <person name="Ono N."/>
            <person name="Saji S."/>
            <person name="Sakaguchi M."/>
            <person name="Sakai K."/>
            <person name="Shibata M."/>
            <person name="Shimokawa T."/>
            <person name="Song J."/>
            <person name="Takazaki Y."/>
            <person name="Terasawa K."/>
            <person name="Tsugane M."/>
            <person name="Tsuji K."/>
            <person name="Ueda S."/>
            <person name="Waki K."/>
            <person name="Yamagata H."/>
            <person name="Yamamoto M."/>
            <person name="Yamamoto S."/>
            <person name="Yamane H."/>
            <person name="Yoshiki S."/>
            <person name="Yoshihara R."/>
            <person name="Yukawa K."/>
            <person name="Zhong H."/>
            <person name="Yano M."/>
            <person name="Yuan Q."/>
            <person name="Ouyang S."/>
            <person name="Liu J."/>
            <person name="Jones K.M."/>
            <person name="Gansberger K."/>
            <person name="Moffat K."/>
            <person name="Hill J."/>
            <person name="Bera J."/>
            <person name="Fadrosh D."/>
            <person name="Jin S."/>
            <person name="Johri S."/>
            <person name="Kim M."/>
            <person name="Overton L."/>
            <person name="Reardon M."/>
            <person name="Tsitrin T."/>
            <person name="Vuong H."/>
            <person name="Weaver B."/>
            <person name="Ciecko A."/>
            <person name="Tallon L."/>
            <person name="Jackson J."/>
            <person name="Pai G."/>
            <person name="Aken S.V."/>
            <person name="Utterback T."/>
            <person name="Reidmuller S."/>
            <person name="Feldblyum T."/>
            <person name="Hsiao J."/>
            <person name="Zismann V."/>
            <person name="Iobst S."/>
            <person name="de Vazeille A.R."/>
            <person name="Buell C.R."/>
            <person name="Ying K."/>
            <person name="Li Y."/>
            <person name="Lu T."/>
            <person name="Huang Y."/>
            <person name="Zhao Q."/>
            <person name="Feng Q."/>
            <person name="Zhang L."/>
            <person name="Zhu J."/>
            <person name="Weng Q."/>
            <person name="Mu J."/>
            <person name="Lu Y."/>
            <person name="Fan D."/>
            <person name="Liu Y."/>
            <person name="Guan J."/>
            <person name="Zhang Y."/>
            <person name="Yu S."/>
            <person name="Liu X."/>
            <person name="Zhang Y."/>
            <person name="Hong G."/>
            <person name="Han B."/>
            <person name="Choisne N."/>
            <person name="Demange N."/>
            <person name="Orjeda G."/>
            <person name="Samain S."/>
            <person name="Cattolico L."/>
            <person name="Pelletier E."/>
            <person name="Couloux A."/>
            <person name="Segurens B."/>
            <person name="Wincker P."/>
            <person name="D'Hont A."/>
            <person name="Scarpelli C."/>
            <person name="Weissenbach J."/>
            <person name="Salanoubat M."/>
            <person name="Quetier F."/>
            <person name="Yu Y."/>
            <person name="Kim H.R."/>
            <person name="Rambo T."/>
            <person name="Currie J."/>
            <person name="Collura K."/>
            <person name="Luo M."/>
            <person name="Yang T."/>
            <person name="Ammiraju J.S.S."/>
            <person name="Engler F."/>
            <person name="Soderlund C."/>
            <person name="Wing R.A."/>
            <person name="Palmer L.E."/>
            <person name="de la Bastide M."/>
            <person name="Spiegel L."/>
            <person name="Nascimento L."/>
            <person name="Zutavern T."/>
            <person name="O'Shaughnessy A."/>
            <person name="Dike S."/>
            <person name="Dedhia N."/>
            <person name="Preston R."/>
            <person name="Balija V."/>
            <person name="McCombie W.R."/>
            <person name="Chow T."/>
            <person name="Chen H."/>
            <person name="Chung M."/>
            <person name="Chen C."/>
            <person name="Shaw J."/>
            <person name="Wu H."/>
            <person name="Hsiao K."/>
            <person name="Chao Y."/>
            <person name="Chu M."/>
            <person name="Cheng C."/>
            <person name="Hour A."/>
            <person name="Lee P."/>
            <person name="Lin S."/>
            <person name="Lin Y."/>
            <person name="Liou J."/>
            <person name="Liu S."/>
            <person name="Hsing Y."/>
            <person name="Raghuvanshi S."/>
            <person name="Mohanty A."/>
            <person name="Bharti A.K."/>
            <person name="Gaur A."/>
            <person name="Gupta V."/>
            <person name="Kumar D."/>
            <person name="Ravi V."/>
            <person name="Vij S."/>
            <person name="Kapur A."/>
            <person name="Khurana P."/>
            <person name="Khurana P."/>
            <person name="Khurana J.P."/>
            <person name="Tyagi A.K."/>
            <person name="Gaikwad K."/>
            <person name="Singh A."/>
            <person name="Dalal V."/>
            <person name="Srivastava S."/>
            <person name="Dixit A."/>
            <person name="Pal A.K."/>
            <person name="Ghazi I.A."/>
            <person name="Yadav M."/>
            <person name="Pandit A."/>
            <person name="Bhargava A."/>
            <person name="Sureshbabu K."/>
            <person name="Batra K."/>
            <person name="Sharma T.R."/>
            <person name="Mohapatra T."/>
            <person name="Singh N.K."/>
            <person name="Messing J."/>
            <person name="Nelson A.B."/>
            <person name="Fuks G."/>
            <person name="Kavchok S."/>
            <person name="Keizer G."/>
            <person name="Linton E."/>
            <person name="Llaca V."/>
            <person name="Song R."/>
            <person name="Tanyolac B."/>
            <person name="Young S."/>
            <person name="Ho-Il K."/>
            <person name="Hahn J.H."/>
            <person name="Sangsakoo G."/>
            <person name="Vanavichit A."/>
            <person name="de Mattos Luiz.A.T."/>
            <person name="Zimmer P.D."/>
            <person name="Malone G."/>
            <person name="Dellagostin O."/>
            <person name="de Oliveira A.C."/>
            <person name="Bevan M."/>
            <person name="Bancroft I."/>
            <person name="Minx P."/>
            <person name="Cordum H."/>
            <person name="Wilson R."/>
            <person name="Cheng Z."/>
            <person name="Jin W."/>
            <person name="Jiang J."/>
            <person name="Leong S.A."/>
            <person name="Iwama H."/>
            <person name="Gojobori T."/>
            <person name="Itoh T."/>
            <person name="Niimura Y."/>
            <person name="Fujii Y."/>
            <person name="Habara T."/>
            <person name="Sakai H."/>
            <person name="Sato Y."/>
            <person name="Wilson G."/>
            <person name="Kumar K."/>
            <person name="McCouch S."/>
            <person name="Juretic N."/>
            <person name="Hoen D."/>
            <person name="Wright S."/>
            <person name="Bruskiewich R."/>
            <person name="Bureau T."/>
            <person name="Miyao A."/>
            <person name="Hirochika H."/>
            <person name="Nishikawa T."/>
            <person name="Kadowaki K."/>
            <person name="Sugiura M."/>
            <person name="Burr B."/>
            <person name="Sasaki T."/>
        </authorList>
    </citation>
    <scope>NUCLEOTIDE SEQUENCE [LARGE SCALE GENOMIC DNA]</scope>
    <source>
        <strain evidence="6">cv. Nipponbare</strain>
    </source>
</reference>
<evidence type="ECO:0000313" key="4">
    <source>
        <dbReference type="EMBL" id="BAD25885.1"/>
    </source>
</evidence>
<evidence type="ECO:0000256" key="1">
    <source>
        <dbReference type="SAM" id="MobiDB-lite"/>
    </source>
</evidence>
<evidence type="ECO:0000313" key="3">
    <source>
        <dbReference type="EMBL" id="BAD25089.1"/>
    </source>
</evidence>
<protein>
    <submittedName>
        <fullName evidence="3">Uncharacterized protein</fullName>
    </submittedName>
</protein>
<gene>
    <name evidence="2" type="ORF">OJ1581_H09.25</name>
    <name evidence="3" type="ORF">OJ1581_H09.27</name>
    <name evidence="4" type="ORF">OSJNBa0014E22.19</name>
    <name evidence="5" type="ORF">OSJNBa0014E22.21</name>
</gene>
<proteinExistence type="predicted"/>
<organism evidence="3 6">
    <name type="scientific">Oryza sativa subsp. japonica</name>
    <name type="common">Rice</name>
    <dbReference type="NCBI Taxonomy" id="39947"/>
    <lineage>
        <taxon>Eukaryota</taxon>
        <taxon>Viridiplantae</taxon>
        <taxon>Streptophyta</taxon>
        <taxon>Embryophyta</taxon>
        <taxon>Tracheophyta</taxon>
        <taxon>Spermatophyta</taxon>
        <taxon>Magnoliopsida</taxon>
        <taxon>Liliopsida</taxon>
        <taxon>Poales</taxon>
        <taxon>Poaceae</taxon>
        <taxon>BOP clade</taxon>
        <taxon>Oryzoideae</taxon>
        <taxon>Oryzeae</taxon>
        <taxon>Oryzinae</taxon>
        <taxon>Oryza</taxon>
        <taxon>Oryza sativa</taxon>
    </lineage>
</organism>